<dbReference type="PRINTS" id="PR00320">
    <property type="entry name" value="GPROTEINBRPT"/>
</dbReference>
<keyword evidence="8" id="KW-1185">Reference proteome</keyword>
<dbReference type="PROSITE" id="PS00678">
    <property type="entry name" value="WD_REPEATS_1"/>
    <property type="match status" value="4"/>
</dbReference>
<dbReference type="RefSeq" id="XP_004361251.1">
    <property type="nucleotide sequence ID" value="XM_004361194.1"/>
</dbReference>
<dbReference type="OMA" id="MNIPLTC"/>
<dbReference type="FunFam" id="2.130.10.10:FF:000157">
    <property type="entry name" value="WD repeat domain 3"/>
    <property type="match status" value="1"/>
</dbReference>
<feature type="repeat" description="WD" evidence="4">
    <location>
        <begin position="514"/>
        <end position="555"/>
    </location>
</feature>
<proteinExistence type="inferred from homology"/>
<dbReference type="Proteomes" id="UP000007797">
    <property type="component" value="Unassembled WGS sequence"/>
</dbReference>
<dbReference type="GO" id="GO:0030490">
    <property type="term" value="P:maturation of SSU-rRNA"/>
    <property type="evidence" value="ECO:0007669"/>
    <property type="project" value="TreeGrafter"/>
</dbReference>
<evidence type="ECO:0000256" key="5">
    <source>
        <dbReference type="SAM" id="MobiDB-lite"/>
    </source>
</evidence>
<dbReference type="CDD" id="cd00200">
    <property type="entry name" value="WD40"/>
    <property type="match status" value="2"/>
</dbReference>
<dbReference type="SUPFAM" id="SSF50978">
    <property type="entry name" value="WD40 repeat-like"/>
    <property type="match status" value="2"/>
</dbReference>
<dbReference type="GO" id="GO:0034388">
    <property type="term" value="C:Pwp2p-containing subcomplex of 90S preribosome"/>
    <property type="evidence" value="ECO:0007669"/>
    <property type="project" value="TreeGrafter"/>
</dbReference>
<dbReference type="OrthoDB" id="407922at2759"/>
<feature type="domain" description="Small-subunit processome Utp12" evidence="6">
    <location>
        <begin position="738"/>
        <end position="840"/>
    </location>
</feature>
<feature type="repeat" description="WD" evidence="4">
    <location>
        <begin position="556"/>
        <end position="597"/>
    </location>
</feature>
<evidence type="ECO:0000313" key="7">
    <source>
        <dbReference type="EMBL" id="EGG23400.1"/>
    </source>
</evidence>
<keyword evidence="2" id="KW-0677">Repeat</keyword>
<dbReference type="InterPro" id="IPR007148">
    <property type="entry name" value="SSU_processome_Utp12"/>
</dbReference>
<dbReference type="PROSITE" id="PS50294">
    <property type="entry name" value="WD_REPEATS_REGION"/>
    <property type="match status" value="7"/>
</dbReference>
<accession>F4PLH8</accession>
<organism evidence="7 8">
    <name type="scientific">Cavenderia fasciculata</name>
    <name type="common">Slime mold</name>
    <name type="synonym">Dictyostelium fasciculatum</name>
    <dbReference type="NCBI Taxonomy" id="261658"/>
    <lineage>
        <taxon>Eukaryota</taxon>
        <taxon>Amoebozoa</taxon>
        <taxon>Evosea</taxon>
        <taxon>Eumycetozoa</taxon>
        <taxon>Dictyostelia</taxon>
        <taxon>Acytosteliales</taxon>
        <taxon>Cavenderiaceae</taxon>
        <taxon>Cavenderia</taxon>
    </lineage>
</organism>
<dbReference type="GO" id="GO:0030515">
    <property type="term" value="F:snoRNA binding"/>
    <property type="evidence" value="ECO:0007669"/>
    <property type="project" value="TreeGrafter"/>
</dbReference>
<dbReference type="Pfam" id="PF04003">
    <property type="entry name" value="Utp12"/>
    <property type="match status" value="1"/>
</dbReference>
<dbReference type="InterPro" id="IPR019775">
    <property type="entry name" value="WD40_repeat_CS"/>
</dbReference>
<dbReference type="SMART" id="SM00320">
    <property type="entry name" value="WD40"/>
    <property type="match status" value="10"/>
</dbReference>
<feature type="repeat" description="WD" evidence="4">
    <location>
        <begin position="181"/>
        <end position="222"/>
    </location>
</feature>
<keyword evidence="1 4" id="KW-0853">WD repeat</keyword>
<dbReference type="GeneID" id="14875733"/>
<feature type="compositionally biased region" description="Basic residues" evidence="5">
    <location>
        <begin position="872"/>
        <end position="887"/>
    </location>
</feature>
<dbReference type="Pfam" id="PF25172">
    <property type="entry name" value="Beta-prop_WDR3_2nd"/>
    <property type="match status" value="1"/>
</dbReference>
<reference evidence="8" key="1">
    <citation type="journal article" date="2011" name="Genome Res.">
        <title>Phylogeny-wide analysis of social amoeba genomes highlights ancient origins for complex intercellular communication.</title>
        <authorList>
            <person name="Heidel A.J."/>
            <person name="Lawal H.M."/>
            <person name="Felder M."/>
            <person name="Schilde C."/>
            <person name="Helps N.R."/>
            <person name="Tunggal B."/>
            <person name="Rivero F."/>
            <person name="John U."/>
            <person name="Schleicher M."/>
            <person name="Eichinger L."/>
            <person name="Platzer M."/>
            <person name="Noegel A.A."/>
            <person name="Schaap P."/>
            <person name="Gloeckner G."/>
        </authorList>
    </citation>
    <scope>NUCLEOTIDE SEQUENCE [LARGE SCALE GENOMIC DNA]</scope>
    <source>
        <strain evidence="8">SH3</strain>
    </source>
</reference>
<dbReference type="Gene3D" id="2.130.10.10">
    <property type="entry name" value="YVTN repeat-like/Quinoprotein amine dehydrogenase"/>
    <property type="match status" value="4"/>
</dbReference>
<gene>
    <name evidence="7" type="primary">wdr3</name>
    <name evidence="7" type="ORF">DFA_05532</name>
</gene>
<sequence>MVKSYLKYVQQDLFGTISTTQSLLDTSGKYAITGCGERIAIWNIRQGVVQRWLFEDDIKSEVSSVAQTTDGNILAAGYTDGAIRLWNLQDYSLISVLNGHRAAVTCLHFNKLGSNLVSGSRDTEIIIWDVITEAGLYRLRGHRDVVTQVRLLERSNHMISCSKDGLIKIWETETQHCVQTIVGHRNPIWSLDINANETRMVSCTSDSMIRVWRIHTQLAAQDEKDRDGIQLLNSFNYSVNVPINKGANLDLQKDGGEEDEEIVHQNGEDFAKYYGSIACKGESYSSVRFDSTNRVLICQSTARFMDIFSITPRKILEEQHRQKKQLNVKDEYNHTETVKTPSKIRGFSFGVNSHWNKLIVTLMGNSMVEYEIKEEGCTAIATLDQQGHRSDVRSLVMSTNDALLASTSSDSLKIWNAHEAEVWSIALMPDQSGLVSVSGDKAIKFWEFEIAEQTDQDTMVSSKKLTLTHTQTLAMETDVLSVKFSKDGRFLAVALLDNTVKLFYADTLKFHLSLYGHKLPVMTLDISDDSTLVVTGSADKNIRIWGLDYGDCHKSMFAHDDSIMQVGFIPKTHHAITVSKDAKIKIWDCDKFEQIQSIAAHHSEVWALAIGSTGTFFMTGSHDRSIRVFNQSQEPLFPESDKQIELEKDWELTLEDNSRVRTQEMLAEKDEHGKASKQTIDSVIAGEEIIEAMILVENERQRILDHERDVQKQIEDGQPPSSIAPFEANIFLFGKDIEDYLWEKVRKVRAGDLEESLMVLPFTDLKVFFQYCIKWLRRAYNVELISRCVFYLVQTHQNHLSISEDMALVLKELNELIKDRLQRQRDYIGFNRAAMGYLKREIEIVQAHTFFTGNRILTEQEEKQKVKQDEKKKKKIQEKKNKRKNRI</sequence>
<feature type="repeat" description="WD" evidence="4">
    <location>
        <begin position="97"/>
        <end position="138"/>
    </location>
</feature>
<feature type="compositionally biased region" description="Basic and acidic residues" evidence="5">
    <location>
        <begin position="861"/>
        <end position="871"/>
    </location>
</feature>
<evidence type="ECO:0000259" key="6">
    <source>
        <dbReference type="Pfam" id="PF04003"/>
    </source>
</evidence>
<evidence type="ECO:0000256" key="4">
    <source>
        <dbReference type="PROSITE-ProRule" id="PRU00221"/>
    </source>
</evidence>
<dbReference type="InterPro" id="IPR015943">
    <property type="entry name" value="WD40/YVTN_repeat-like_dom_sf"/>
</dbReference>
<dbReference type="InterPro" id="IPR001680">
    <property type="entry name" value="WD40_rpt"/>
</dbReference>
<dbReference type="InterPro" id="IPR036322">
    <property type="entry name" value="WD40_repeat_dom_sf"/>
</dbReference>
<evidence type="ECO:0000256" key="2">
    <source>
        <dbReference type="ARBA" id="ARBA00022737"/>
    </source>
</evidence>
<dbReference type="GO" id="GO:0032040">
    <property type="term" value="C:small-subunit processome"/>
    <property type="evidence" value="ECO:0007669"/>
    <property type="project" value="TreeGrafter"/>
</dbReference>
<dbReference type="AlphaFoldDB" id="F4PLH8"/>
<dbReference type="PANTHER" id="PTHR19853:SF0">
    <property type="entry name" value="WD REPEAT-CONTAINING PROTEIN 3"/>
    <property type="match status" value="1"/>
</dbReference>
<dbReference type="Pfam" id="PF25173">
    <property type="entry name" value="Beta-prop_WDR3_1st"/>
    <property type="match status" value="1"/>
</dbReference>
<dbReference type="PANTHER" id="PTHR19853">
    <property type="entry name" value="WD REPEAT CONTAINING PROTEIN 3 WDR3"/>
    <property type="match status" value="1"/>
</dbReference>
<feature type="repeat" description="WD" evidence="4">
    <location>
        <begin position="55"/>
        <end position="96"/>
    </location>
</feature>
<dbReference type="InterPro" id="IPR020472">
    <property type="entry name" value="WD40_PAC1"/>
</dbReference>
<feature type="region of interest" description="Disordered" evidence="5">
    <location>
        <begin position="861"/>
        <end position="887"/>
    </location>
</feature>
<evidence type="ECO:0000256" key="1">
    <source>
        <dbReference type="ARBA" id="ARBA00022574"/>
    </source>
</evidence>
<feature type="repeat" description="WD" evidence="4">
    <location>
        <begin position="139"/>
        <end position="180"/>
    </location>
</feature>
<comment type="similarity">
    <text evidence="3">Belongs to the WD repeat WDR3/UTP12 family.</text>
</comment>
<dbReference type="STRING" id="1054147.F4PLH8"/>
<dbReference type="EMBL" id="GL883008">
    <property type="protein sequence ID" value="EGG23400.1"/>
    <property type="molecule type" value="Genomic_DNA"/>
</dbReference>
<feature type="repeat" description="WD" evidence="4">
    <location>
        <begin position="415"/>
        <end position="456"/>
    </location>
</feature>
<dbReference type="PROSITE" id="PS50082">
    <property type="entry name" value="WD_REPEATS_2"/>
    <property type="match status" value="8"/>
</dbReference>
<protein>
    <submittedName>
        <fullName evidence="7">WD40 repeat-containing protein</fullName>
    </submittedName>
</protein>
<dbReference type="InterPro" id="IPR051570">
    <property type="entry name" value="TBC1_cilium_biogenesis"/>
</dbReference>
<dbReference type="KEGG" id="dfa:DFA_05532"/>
<evidence type="ECO:0000313" key="8">
    <source>
        <dbReference type="Proteomes" id="UP000007797"/>
    </source>
</evidence>
<evidence type="ECO:0000256" key="3">
    <source>
        <dbReference type="ARBA" id="ARBA00038229"/>
    </source>
</evidence>
<feature type="repeat" description="WD" evidence="4">
    <location>
        <begin position="598"/>
        <end position="630"/>
    </location>
</feature>
<name>F4PLH8_CACFS</name>